<feature type="chain" id="PRO_5007294165" evidence="1">
    <location>
        <begin position="21"/>
        <end position="194"/>
    </location>
</feature>
<accession>A0A137NXM3</accession>
<keyword evidence="3" id="KW-1185">Reference proteome</keyword>
<evidence type="ECO:0000313" key="3">
    <source>
        <dbReference type="Proteomes" id="UP000070444"/>
    </source>
</evidence>
<dbReference type="PANTHER" id="PTHR36182:SF1">
    <property type="entry name" value="PROTEIN, PUTATIVE (AFU_ORTHOLOGUE AFUA_6G10930)-RELATED"/>
    <property type="match status" value="1"/>
</dbReference>
<dbReference type="Gene3D" id="2.70.50.70">
    <property type="match status" value="1"/>
</dbReference>
<dbReference type="Proteomes" id="UP000070444">
    <property type="component" value="Unassembled WGS sequence"/>
</dbReference>
<evidence type="ECO:0000256" key="1">
    <source>
        <dbReference type="SAM" id="SignalP"/>
    </source>
</evidence>
<dbReference type="PANTHER" id="PTHR36182">
    <property type="entry name" value="PROTEIN, PUTATIVE (AFU_ORTHOLOGUE AFUA_6G10930)-RELATED"/>
    <property type="match status" value="1"/>
</dbReference>
<feature type="non-terminal residue" evidence="2">
    <location>
        <position position="194"/>
    </location>
</feature>
<protein>
    <submittedName>
        <fullName evidence="2">Putative endoglucanase</fullName>
    </submittedName>
</protein>
<proteinExistence type="predicted"/>
<dbReference type="OMA" id="WTWFNLE"/>
<dbReference type="AlphaFoldDB" id="A0A137NXM3"/>
<dbReference type="EMBL" id="KQ964633">
    <property type="protein sequence ID" value="KXN67497.1"/>
    <property type="molecule type" value="Genomic_DNA"/>
</dbReference>
<organism evidence="2 3">
    <name type="scientific">Conidiobolus coronatus (strain ATCC 28846 / CBS 209.66 / NRRL 28638)</name>
    <name type="common">Delacroixia coronata</name>
    <dbReference type="NCBI Taxonomy" id="796925"/>
    <lineage>
        <taxon>Eukaryota</taxon>
        <taxon>Fungi</taxon>
        <taxon>Fungi incertae sedis</taxon>
        <taxon>Zoopagomycota</taxon>
        <taxon>Entomophthoromycotina</taxon>
        <taxon>Entomophthoromycetes</taxon>
        <taxon>Entomophthorales</taxon>
        <taxon>Ancylistaceae</taxon>
        <taxon>Conidiobolus</taxon>
    </lineage>
</organism>
<keyword evidence="1" id="KW-0732">Signal</keyword>
<feature type="signal peptide" evidence="1">
    <location>
        <begin position="1"/>
        <end position="20"/>
    </location>
</feature>
<dbReference type="STRING" id="796925.A0A137NXM3"/>
<gene>
    <name evidence="2" type="ORF">CONCODRAFT_42798</name>
</gene>
<name>A0A137NXM3_CONC2</name>
<sequence length="194" mass="21149">MVYLSSTLFLSALLVNPAWSHMNMVTPPPRRGENNMNYPHGIDYDLASPLGYDKGYPCGGAPRGPPVATYRAGSSISIDVDGSATHDGGHCQFAISYDDCETFVVLKTIMSNCLTETGLHFEIPLPPNAPSSDHAVLSWSWINKTGNREYYMNCADIRVRGVEGGYIEGPELLVANLPGYPTIPEFTRGGYRGE</sequence>
<dbReference type="OrthoDB" id="2342176at2759"/>
<reference evidence="2 3" key="1">
    <citation type="journal article" date="2015" name="Genome Biol. Evol.">
        <title>Phylogenomic analyses indicate that early fungi evolved digesting cell walls of algal ancestors of land plants.</title>
        <authorList>
            <person name="Chang Y."/>
            <person name="Wang S."/>
            <person name="Sekimoto S."/>
            <person name="Aerts A.L."/>
            <person name="Choi C."/>
            <person name="Clum A."/>
            <person name="LaButti K.M."/>
            <person name="Lindquist E.A."/>
            <person name="Yee Ngan C."/>
            <person name="Ohm R.A."/>
            <person name="Salamov A.A."/>
            <person name="Grigoriev I.V."/>
            <person name="Spatafora J.W."/>
            <person name="Berbee M.L."/>
        </authorList>
    </citation>
    <scope>NUCLEOTIDE SEQUENCE [LARGE SCALE GENOMIC DNA]</scope>
    <source>
        <strain evidence="2 3">NRRL 28638</strain>
    </source>
</reference>
<evidence type="ECO:0000313" key="2">
    <source>
        <dbReference type="EMBL" id="KXN67497.1"/>
    </source>
</evidence>